<dbReference type="RefSeq" id="WP_207179573.1">
    <property type="nucleotide sequence ID" value="NZ_AP024480.1"/>
</dbReference>
<protein>
    <submittedName>
        <fullName evidence="2">TIGR02677 family protein</fullName>
    </submittedName>
</protein>
<sequence>MIDNFRFPLLGKLKYFEYLTAPNSERYRTIMRYCFLCHLEYKNRLTKEEIFTFLKGFPQFADYTEQMCEQDLKSLVEWGNLNSIQDTSKTRTVEEFKNKRFLYELTHIGLKIERFLFELETQEDTKAELNPKHIEKIFLLLQQVDSILQDPQKRAVDWWDELTRSFEEIEKSYSEYISMLKSYEAENLMIREKFLDYKSKLVQYLYNFYIIFQNYLPRIRSIFLLLEDSKVEKLLNYIIAQEKEHPKNIFKDPESIERNIKARFDNIKLWFVAPHGQAEKLSDQIQGLIRKVSDLAARLSEMSSVKVNRQEEYKHLAKIFSNLDLATCHKLSAVVFGVLLPRYIAAEEKRQSELASLSILDVPPMKSLLHSRGRLVREKSKVLPASEFSEDKKKRFEEYKKKIEEEEKLVAELIKDGRIEFENLPVLTPQVRKKLLVWLSRGLSSGFGNTDAGKRFKIVRPKDGRYCVLKSTDGELEMPAYVIEFVE</sequence>
<feature type="coiled-coil region" evidence="1">
    <location>
        <begin position="389"/>
        <end position="416"/>
    </location>
</feature>
<keyword evidence="3" id="KW-1185">Reference proteome</keyword>
<evidence type="ECO:0000256" key="1">
    <source>
        <dbReference type="SAM" id="Coils"/>
    </source>
</evidence>
<evidence type="ECO:0000313" key="3">
    <source>
        <dbReference type="Proteomes" id="UP000663623"/>
    </source>
</evidence>
<dbReference type="Pfam" id="PF09660">
    <property type="entry name" value="DUF2397"/>
    <property type="match status" value="1"/>
</dbReference>
<keyword evidence="1" id="KW-0175">Coiled coil</keyword>
<organism evidence="2 3">
    <name type="scientific">Caldicellulosiruptor diazotrophicus</name>
    <dbReference type="NCBI Taxonomy" id="2806205"/>
    <lineage>
        <taxon>Bacteria</taxon>
        <taxon>Bacillati</taxon>
        <taxon>Bacillota</taxon>
        <taxon>Bacillota incertae sedis</taxon>
        <taxon>Caldicellulosiruptorales</taxon>
        <taxon>Caldicellulosiruptoraceae</taxon>
        <taxon>Caldicellulosiruptor</taxon>
    </lineage>
</organism>
<gene>
    <name evidence="2" type="ORF">CaldiYA01_21430</name>
</gene>
<name>A0ABM7NPW1_9FIRM</name>
<dbReference type="EMBL" id="AP024480">
    <property type="protein sequence ID" value="BCS82183.1"/>
    <property type="molecule type" value="Genomic_DNA"/>
</dbReference>
<dbReference type="Proteomes" id="UP000663623">
    <property type="component" value="Chromosome"/>
</dbReference>
<dbReference type="NCBIfam" id="TIGR02677">
    <property type="entry name" value="TIGR02677 family protein"/>
    <property type="match status" value="1"/>
</dbReference>
<accession>A0ABM7NPW1</accession>
<dbReference type="InterPro" id="IPR013493">
    <property type="entry name" value="CHP02677"/>
</dbReference>
<evidence type="ECO:0000313" key="2">
    <source>
        <dbReference type="EMBL" id="BCS82183.1"/>
    </source>
</evidence>
<proteinExistence type="predicted"/>
<reference evidence="2 3" key="1">
    <citation type="submission" date="2021-02" db="EMBL/GenBank/DDBJ databases">
        <title>Nitrogen-fixing ability and nitrogen fixation related genes of thermophilic fermentative bacteria in the genus Caldicellulosiruptor.</title>
        <authorList>
            <person name="Chen Y."/>
            <person name="Nishihara A."/>
            <person name="Haruta S."/>
        </authorList>
    </citation>
    <scope>NUCLEOTIDE SEQUENCE [LARGE SCALE GENOMIC DNA]</scope>
    <source>
        <strain evidence="2 3">YA01</strain>
    </source>
</reference>